<keyword evidence="1" id="KW-0418">Kinase</keyword>
<dbReference type="SUPFAM" id="SSF52540">
    <property type="entry name" value="P-loop containing nucleoside triphosphate hydrolases"/>
    <property type="match status" value="1"/>
</dbReference>
<dbReference type="Pfam" id="PF13207">
    <property type="entry name" value="AAA_17"/>
    <property type="match status" value="1"/>
</dbReference>
<dbReference type="EMBL" id="LT629972">
    <property type="protein sequence ID" value="SEH93576.1"/>
    <property type="molecule type" value="Genomic_DNA"/>
</dbReference>
<dbReference type="AlphaFoldDB" id="A0A1H6LXL6"/>
<organism evidence="1 2">
    <name type="scientific">Pseudomonas asplenii</name>
    <dbReference type="NCBI Taxonomy" id="53407"/>
    <lineage>
        <taxon>Bacteria</taxon>
        <taxon>Pseudomonadati</taxon>
        <taxon>Pseudomonadota</taxon>
        <taxon>Gammaproteobacteria</taxon>
        <taxon>Pseudomonadales</taxon>
        <taxon>Pseudomonadaceae</taxon>
        <taxon>Pseudomonas</taxon>
    </lineage>
</organism>
<evidence type="ECO:0000313" key="2">
    <source>
        <dbReference type="Proteomes" id="UP000182272"/>
    </source>
</evidence>
<dbReference type="InterPro" id="IPR027417">
    <property type="entry name" value="P-loop_NTPase"/>
</dbReference>
<sequence length="175" mass="19548">MHIALFGVAGSGKSTLTKELVSTNPEYVGLSASALLKQIGRPIEISNIGSDSLSINQQQLITAYASLKQASENTIVEFHAVIETENKEFWVPIEVLRQLNPDLIFFINASPADVFYRRTHDKSKFRKIISKPKISKLQTMALLHLTKAYSSDRLNIVSNSDAFRLISKAITRDKK</sequence>
<dbReference type="OrthoDB" id="1850524at2"/>
<dbReference type="Proteomes" id="UP000182272">
    <property type="component" value="Chromosome I"/>
</dbReference>
<keyword evidence="1" id="KW-0808">Transferase</keyword>
<gene>
    <name evidence="1" type="ORF">SAMN05216581_0646</name>
</gene>
<dbReference type="RefSeq" id="WP_080660486.1">
    <property type="nucleotide sequence ID" value="NZ_LT629972.1"/>
</dbReference>
<name>A0A1H6LXL6_9PSED</name>
<proteinExistence type="predicted"/>
<dbReference type="Gene3D" id="3.40.50.300">
    <property type="entry name" value="P-loop containing nucleotide triphosphate hydrolases"/>
    <property type="match status" value="1"/>
</dbReference>
<accession>A0A1H6LXL6</accession>
<protein>
    <submittedName>
        <fullName evidence="1">Adenylate kinase</fullName>
    </submittedName>
</protein>
<dbReference type="GO" id="GO:0016301">
    <property type="term" value="F:kinase activity"/>
    <property type="evidence" value="ECO:0007669"/>
    <property type="project" value="UniProtKB-KW"/>
</dbReference>
<reference evidence="1 2" key="1">
    <citation type="submission" date="2016-10" db="EMBL/GenBank/DDBJ databases">
        <authorList>
            <person name="de Groot N.N."/>
        </authorList>
    </citation>
    <scope>NUCLEOTIDE SEQUENCE [LARGE SCALE GENOMIC DNA]</scope>
    <source>
        <strain evidence="1 2">LMG 2158</strain>
    </source>
</reference>
<evidence type="ECO:0000313" key="1">
    <source>
        <dbReference type="EMBL" id="SEH93576.1"/>
    </source>
</evidence>